<reference evidence="2 3" key="1">
    <citation type="submission" date="2019-04" db="EMBL/GenBank/DDBJ databases">
        <title>Comparative genomics and transcriptomics to analyze fruiting body development in filamentous ascomycetes.</title>
        <authorList>
            <consortium name="DOE Joint Genome Institute"/>
            <person name="Lutkenhaus R."/>
            <person name="Traeger S."/>
            <person name="Breuer J."/>
            <person name="Kuo A."/>
            <person name="Lipzen A."/>
            <person name="Pangilinan J."/>
            <person name="Dilworth D."/>
            <person name="Sandor L."/>
            <person name="Poggeler S."/>
            <person name="Barry K."/>
            <person name="Grigoriev I.V."/>
            <person name="Nowrousian M."/>
        </authorList>
    </citation>
    <scope>NUCLEOTIDE SEQUENCE [LARGE SCALE GENOMIC DNA]</scope>
    <source>
        <strain evidence="2 3">CBS 389.68</strain>
    </source>
</reference>
<gene>
    <name evidence="2" type="ORF">EX30DRAFT_144915</name>
</gene>
<feature type="transmembrane region" description="Helical" evidence="1">
    <location>
        <begin position="129"/>
        <end position="149"/>
    </location>
</feature>
<protein>
    <submittedName>
        <fullName evidence="2">Uncharacterized protein</fullName>
    </submittedName>
</protein>
<dbReference type="Proteomes" id="UP000298138">
    <property type="component" value="Unassembled WGS sequence"/>
</dbReference>
<evidence type="ECO:0000256" key="1">
    <source>
        <dbReference type="SAM" id="Phobius"/>
    </source>
</evidence>
<proteinExistence type="predicted"/>
<accession>A0A4S2N1N6</accession>
<evidence type="ECO:0000313" key="3">
    <source>
        <dbReference type="Proteomes" id="UP000298138"/>
    </source>
</evidence>
<keyword evidence="1" id="KW-1133">Transmembrane helix</keyword>
<keyword evidence="1" id="KW-0472">Membrane</keyword>
<organism evidence="2 3">
    <name type="scientific">Ascodesmis nigricans</name>
    <dbReference type="NCBI Taxonomy" id="341454"/>
    <lineage>
        <taxon>Eukaryota</taxon>
        <taxon>Fungi</taxon>
        <taxon>Dikarya</taxon>
        <taxon>Ascomycota</taxon>
        <taxon>Pezizomycotina</taxon>
        <taxon>Pezizomycetes</taxon>
        <taxon>Pezizales</taxon>
        <taxon>Ascodesmidaceae</taxon>
        <taxon>Ascodesmis</taxon>
    </lineage>
</organism>
<sequence>MRIRYRKLQSHCNDTSYFMYVEYESILLKGKMAERSKAPHSSSSRTYHIQCGLRSRKRRGFKSHSCQYSFVTSLKNQAAGMCCCQSVFFHHHTKFEKFRYCKLTKHSSNPRSSIIHSISSSLYVQRMSVTVAGFICLIHQLVIFLTLLVPPKVVPRLYRHSHWRIVTTFARLCGDSVSVSPLKCAA</sequence>
<dbReference type="AlphaFoldDB" id="A0A4S2N1N6"/>
<evidence type="ECO:0000313" key="2">
    <source>
        <dbReference type="EMBL" id="TGZ82957.1"/>
    </source>
</evidence>
<dbReference type="InParanoid" id="A0A4S2N1N6"/>
<keyword evidence="3" id="KW-1185">Reference proteome</keyword>
<name>A0A4S2N1N6_9PEZI</name>
<keyword evidence="1" id="KW-0812">Transmembrane</keyword>
<dbReference type="EMBL" id="ML220114">
    <property type="protein sequence ID" value="TGZ82957.1"/>
    <property type="molecule type" value="Genomic_DNA"/>
</dbReference>